<reference evidence="1" key="1">
    <citation type="submission" date="2014-11" db="EMBL/GenBank/DDBJ databases">
        <authorList>
            <person name="Amaro Gonzalez C."/>
        </authorList>
    </citation>
    <scope>NUCLEOTIDE SEQUENCE</scope>
</reference>
<sequence length="44" mass="5139">MFSINYLITYIVCPTRESLLFQVIQVICLRQVKLVIVIQNKGKL</sequence>
<dbReference type="AlphaFoldDB" id="A0A0E9XKI9"/>
<name>A0A0E9XKI9_ANGAN</name>
<dbReference type="EMBL" id="GBXM01005350">
    <property type="protein sequence ID" value="JAI03228.1"/>
    <property type="molecule type" value="Transcribed_RNA"/>
</dbReference>
<reference evidence="1" key="2">
    <citation type="journal article" date="2015" name="Fish Shellfish Immunol.">
        <title>Early steps in the European eel (Anguilla anguilla)-Vibrio vulnificus interaction in the gills: Role of the RtxA13 toxin.</title>
        <authorList>
            <person name="Callol A."/>
            <person name="Pajuelo D."/>
            <person name="Ebbesson L."/>
            <person name="Teles M."/>
            <person name="MacKenzie S."/>
            <person name="Amaro C."/>
        </authorList>
    </citation>
    <scope>NUCLEOTIDE SEQUENCE</scope>
</reference>
<evidence type="ECO:0000313" key="1">
    <source>
        <dbReference type="EMBL" id="JAI03228.1"/>
    </source>
</evidence>
<accession>A0A0E9XKI9</accession>
<proteinExistence type="predicted"/>
<organism evidence="1">
    <name type="scientific">Anguilla anguilla</name>
    <name type="common">European freshwater eel</name>
    <name type="synonym">Muraena anguilla</name>
    <dbReference type="NCBI Taxonomy" id="7936"/>
    <lineage>
        <taxon>Eukaryota</taxon>
        <taxon>Metazoa</taxon>
        <taxon>Chordata</taxon>
        <taxon>Craniata</taxon>
        <taxon>Vertebrata</taxon>
        <taxon>Euteleostomi</taxon>
        <taxon>Actinopterygii</taxon>
        <taxon>Neopterygii</taxon>
        <taxon>Teleostei</taxon>
        <taxon>Anguilliformes</taxon>
        <taxon>Anguillidae</taxon>
        <taxon>Anguilla</taxon>
    </lineage>
</organism>
<protein>
    <submittedName>
        <fullName evidence="1">Uncharacterized protein</fullName>
    </submittedName>
</protein>